<name>A0AA49GIG0_9BACT</name>
<protein>
    <submittedName>
        <fullName evidence="3">DUF1648 domain-containing protein</fullName>
    </submittedName>
</protein>
<keyword evidence="1" id="KW-0812">Transmembrane</keyword>
<organism evidence="3">
    <name type="scientific">Roseihalotalea indica</name>
    <dbReference type="NCBI Taxonomy" id="2867963"/>
    <lineage>
        <taxon>Bacteria</taxon>
        <taxon>Pseudomonadati</taxon>
        <taxon>Bacteroidota</taxon>
        <taxon>Cytophagia</taxon>
        <taxon>Cytophagales</taxon>
        <taxon>Catalimonadaceae</taxon>
        <taxon>Roseihalotalea</taxon>
    </lineage>
</organism>
<dbReference type="Pfam" id="PF07853">
    <property type="entry name" value="DUF1648"/>
    <property type="match status" value="1"/>
</dbReference>
<dbReference type="InterPro" id="IPR012867">
    <property type="entry name" value="DUF1648"/>
</dbReference>
<reference evidence="3" key="2">
    <citation type="journal article" date="2024" name="Antonie Van Leeuwenhoek">
        <title>Roseihalotalea indica gen. nov., sp. nov., a halophilic Bacteroidetes from mesopelagic Southwest Indian Ocean with higher carbohydrate metabolic potential.</title>
        <authorList>
            <person name="Chen B."/>
            <person name="Zhang M."/>
            <person name="Lin D."/>
            <person name="Ye J."/>
            <person name="Tang K."/>
        </authorList>
    </citation>
    <scope>NUCLEOTIDE SEQUENCE</scope>
    <source>
        <strain evidence="3">TK19036</strain>
    </source>
</reference>
<dbReference type="EMBL" id="CP120682">
    <property type="protein sequence ID" value="WKN34234.1"/>
    <property type="molecule type" value="Genomic_DNA"/>
</dbReference>
<feature type="transmembrane region" description="Helical" evidence="1">
    <location>
        <begin position="130"/>
        <end position="153"/>
    </location>
</feature>
<proteinExistence type="predicted"/>
<keyword evidence="1" id="KW-1133">Transmembrane helix</keyword>
<sequence length="162" mass="18538">MYTLKFINVAWIFTFLGFLVVLSLSYASVPEQVAFHTDLQGEPDQFVGKETFFYLALGTFVAVNIICFIFFRLLRAVPTSSPLFYRSELFKDRISAWFSSFTTVINVFIICMVAYISLFNTQGDYHISQFNWIIFVAPVLFGAVVLWLLVLLLSPKPISTEV</sequence>
<feature type="transmembrane region" description="Helical" evidence="1">
    <location>
        <begin position="94"/>
        <end position="118"/>
    </location>
</feature>
<accession>A0AA49GIG0</accession>
<reference evidence="3" key="1">
    <citation type="journal article" date="2023" name="Comput. Struct. Biotechnol. J.">
        <title>Discovery of a novel marine Bacteroidetes with a rich repertoire of carbohydrate-active enzymes.</title>
        <authorList>
            <person name="Chen B."/>
            <person name="Liu G."/>
            <person name="Chen Q."/>
            <person name="Wang H."/>
            <person name="Liu L."/>
            <person name="Tang K."/>
        </authorList>
    </citation>
    <scope>NUCLEOTIDE SEQUENCE</scope>
    <source>
        <strain evidence="3">TK19036</strain>
    </source>
</reference>
<dbReference type="AlphaFoldDB" id="A0AA49GIG0"/>
<evidence type="ECO:0000313" key="3">
    <source>
        <dbReference type="EMBL" id="WKN34234.1"/>
    </source>
</evidence>
<gene>
    <name evidence="3" type="ORF">K4G66_17795</name>
</gene>
<evidence type="ECO:0000259" key="2">
    <source>
        <dbReference type="Pfam" id="PF07853"/>
    </source>
</evidence>
<feature type="domain" description="DUF1648" evidence="2">
    <location>
        <begin position="14"/>
        <end position="56"/>
    </location>
</feature>
<feature type="transmembrane region" description="Helical" evidence="1">
    <location>
        <begin position="51"/>
        <end position="74"/>
    </location>
</feature>
<keyword evidence="1" id="KW-0472">Membrane</keyword>
<evidence type="ECO:0000256" key="1">
    <source>
        <dbReference type="SAM" id="Phobius"/>
    </source>
</evidence>